<evidence type="ECO:0000313" key="15">
    <source>
        <dbReference type="Proteomes" id="UP000265000"/>
    </source>
</evidence>
<evidence type="ECO:0000256" key="4">
    <source>
        <dbReference type="ARBA" id="ARBA00022833"/>
    </source>
</evidence>
<dbReference type="GeneTree" id="ENSGT00940000157318"/>
<evidence type="ECO:0000259" key="11">
    <source>
        <dbReference type="PROSITE" id="PS50090"/>
    </source>
</evidence>
<dbReference type="CDD" id="cd00167">
    <property type="entry name" value="SANT"/>
    <property type="match status" value="1"/>
</dbReference>
<dbReference type="SUPFAM" id="SSF57850">
    <property type="entry name" value="RING/U-box"/>
    <property type="match status" value="1"/>
</dbReference>
<dbReference type="FunFam" id="3.30.60.90:FF:000011">
    <property type="entry name" value="Transcriptional adapter"/>
    <property type="match status" value="1"/>
</dbReference>
<dbReference type="PROSITE" id="PS50090">
    <property type="entry name" value="MYB_LIKE"/>
    <property type="match status" value="1"/>
</dbReference>
<dbReference type="Pfam" id="PF00249">
    <property type="entry name" value="Myb_DNA-binding"/>
    <property type="match status" value="1"/>
</dbReference>
<organism evidence="14 15">
    <name type="scientific">Fundulus heteroclitus</name>
    <name type="common">Killifish</name>
    <name type="synonym">Mummichog</name>
    <dbReference type="NCBI Taxonomy" id="8078"/>
    <lineage>
        <taxon>Eukaryota</taxon>
        <taxon>Metazoa</taxon>
        <taxon>Chordata</taxon>
        <taxon>Craniata</taxon>
        <taxon>Vertebrata</taxon>
        <taxon>Euteleostomi</taxon>
        <taxon>Actinopterygii</taxon>
        <taxon>Neopterygii</taxon>
        <taxon>Teleostei</taxon>
        <taxon>Neoteleostei</taxon>
        <taxon>Acanthomorphata</taxon>
        <taxon>Ovalentaria</taxon>
        <taxon>Atherinomorphae</taxon>
        <taxon>Cyprinodontiformes</taxon>
        <taxon>Fundulidae</taxon>
        <taxon>Fundulus</taxon>
    </lineage>
</organism>
<keyword evidence="15" id="KW-1185">Reference proteome</keyword>
<dbReference type="GO" id="GO:0070461">
    <property type="term" value="C:SAGA-type complex"/>
    <property type="evidence" value="ECO:0007669"/>
    <property type="project" value="TreeGrafter"/>
</dbReference>
<dbReference type="GO" id="GO:0003713">
    <property type="term" value="F:transcription coactivator activity"/>
    <property type="evidence" value="ECO:0007669"/>
    <property type="project" value="InterPro"/>
</dbReference>
<dbReference type="AlphaFoldDB" id="A0A3Q2P7J5"/>
<proteinExistence type="predicted"/>
<dbReference type="Proteomes" id="UP000265000">
    <property type="component" value="Unplaced"/>
</dbReference>
<dbReference type="GO" id="GO:0005634">
    <property type="term" value="C:nucleus"/>
    <property type="evidence" value="ECO:0007669"/>
    <property type="project" value="UniProtKB-SubCell"/>
</dbReference>
<dbReference type="Gene3D" id="3.30.60.90">
    <property type="match status" value="1"/>
</dbReference>
<protein>
    <recommendedName>
        <fullName evidence="8">Transcriptional adapter</fullName>
    </recommendedName>
</protein>
<dbReference type="SUPFAM" id="SSF46689">
    <property type="entry name" value="Homeodomain-like"/>
    <property type="match status" value="2"/>
</dbReference>
<evidence type="ECO:0000256" key="2">
    <source>
        <dbReference type="ARBA" id="ARBA00022723"/>
    </source>
</evidence>
<dbReference type="InterPro" id="IPR016827">
    <property type="entry name" value="Ada2/TADA2"/>
</dbReference>
<dbReference type="GO" id="GO:0006357">
    <property type="term" value="P:regulation of transcription by RNA polymerase II"/>
    <property type="evidence" value="ECO:0007669"/>
    <property type="project" value="InterPro"/>
</dbReference>
<keyword evidence="3 9" id="KW-0863">Zinc-finger</keyword>
<reference evidence="14" key="2">
    <citation type="submission" date="2025-09" db="UniProtKB">
        <authorList>
            <consortium name="Ensembl"/>
        </authorList>
    </citation>
    <scope>IDENTIFICATION</scope>
</reference>
<evidence type="ECO:0000256" key="10">
    <source>
        <dbReference type="SAM" id="MobiDB-lite"/>
    </source>
</evidence>
<dbReference type="PIRSF" id="PIRSF025024">
    <property type="entry name" value="Transcriptional_adaptor_2"/>
    <property type="match status" value="1"/>
</dbReference>
<dbReference type="Pfam" id="PF24533">
    <property type="entry name" value="Tri-helical_Ada2b_C"/>
    <property type="match status" value="1"/>
</dbReference>
<dbReference type="InterPro" id="IPR017884">
    <property type="entry name" value="SANT_dom"/>
</dbReference>
<keyword evidence="5 8" id="KW-0805">Transcription regulation</keyword>
<keyword evidence="7 8" id="KW-0539">Nucleus</keyword>
<dbReference type="InterPro" id="IPR043145">
    <property type="entry name" value="Znf_ZZ_sf"/>
</dbReference>
<evidence type="ECO:0000259" key="13">
    <source>
        <dbReference type="PROSITE" id="PS51293"/>
    </source>
</evidence>
<feature type="region of interest" description="Disordered" evidence="10">
    <location>
        <begin position="233"/>
        <end position="254"/>
    </location>
</feature>
<dbReference type="Pfam" id="PF25299">
    <property type="entry name" value="ZZ_ADA2"/>
    <property type="match status" value="1"/>
</dbReference>
<dbReference type="PROSITE" id="PS50135">
    <property type="entry name" value="ZF_ZZ_2"/>
    <property type="match status" value="1"/>
</dbReference>
<dbReference type="PANTHER" id="PTHR12374:SF63">
    <property type="entry name" value="TRANSCRIPTIONAL ADAPTER 2-BETA"/>
    <property type="match status" value="1"/>
</dbReference>
<dbReference type="GO" id="GO:0003682">
    <property type="term" value="F:chromatin binding"/>
    <property type="evidence" value="ECO:0007669"/>
    <property type="project" value="TreeGrafter"/>
</dbReference>
<dbReference type="SMART" id="SM00291">
    <property type="entry name" value="ZnF_ZZ"/>
    <property type="match status" value="1"/>
</dbReference>
<dbReference type="GO" id="GO:0008270">
    <property type="term" value="F:zinc ion binding"/>
    <property type="evidence" value="ECO:0007669"/>
    <property type="project" value="UniProtKB-KW"/>
</dbReference>
<dbReference type="InterPro" id="IPR009057">
    <property type="entry name" value="Homeodomain-like_sf"/>
</dbReference>
<keyword evidence="2" id="KW-0479">Metal-binding</keyword>
<dbReference type="Ensembl" id="ENSFHET00000003265.1">
    <property type="protein sequence ID" value="ENSFHEP00000007770.1"/>
    <property type="gene ID" value="ENSFHEG00000008937.1"/>
</dbReference>
<sequence length="424" mass="48853">MADLGKKYCVNCLADVTNLRLRCTDCPDIELCPECFSAGAEIGNHRRWHGYQQVDGGLFSLWGPEAEGGWTSREEQSLLDAIEQYGFGNWEDMAAHVGPSRTPQEVMDHYVVMYIHGNLGKACIPDSIPNRVTDHTCPSGGPLSPSLTTPLPPLDISLAEQQQLGYMPLRDDYEIEYDQDAEKLISGLSVNYDDEDVEIELKRAHVDMYVRKLRERQRRKNIARDYNLVPGFLGRDKKDKEKENTPKRKITKEEKEQRVKLRALCQFMAHREFEELFENMHKERVLRAKVRELQRYRRNGITRLEESAEYEAARHKREKRKENKNVVASKRGGIKEEGKDGEFAAIENLTGFELLSDREKVLCNSLNLSPTRYLTVKTIIIKDHLQKRQGIPAKSRLPSYLDKVLKKRILTFLTESGWISRDAS</sequence>
<keyword evidence="4" id="KW-0862">Zinc</keyword>
<evidence type="ECO:0000256" key="1">
    <source>
        <dbReference type="ARBA" id="ARBA00004123"/>
    </source>
</evidence>
<dbReference type="GO" id="GO:0006338">
    <property type="term" value="P:chromatin remodeling"/>
    <property type="evidence" value="ECO:0007669"/>
    <property type="project" value="TreeGrafter"/>
</dbReference>
<dbReference type="InterPro" id="IPR001005">
    <property type="entry name" value="SANT/Myb"/>
</dbReference>
<dbReference type="PROSITE" id="PS01357">
    <property type="entry name" value="ZF_ZZ_1"/>
    <property type="match status" value="1"/>
</dbReference>
<evidence type="ECO:0000256" key="3">
    <source>
        <dbReference type="ARBA" id="ARBA00022771"/>
    </source>
</evidence>
<evidence type="ECO:0000256" key="9">
    <source>
        <dbReference type="PROSITE-ProRule" id="PRU00228"/>
    </source>
</evidence>
<feature type="domain" description="ZZ-type" evidence="12">
    <location>
        <begin position="4"/>
        <end position="59"/>
    </location>
</feature>
<dbReference type="SMART" id="SM00717">
    <property type="entry name" value="SANT"/>
    <property type="match status" value="1"/>
</dbReference>
<name>A0A3Q2P7J5_FUNHE</name>
<dbReference type="FunFam" id="1.10.10.10:FF:000185">
    <property type="entry name" value="Transcriptional adapter"/>
    <property type="match status" value="1"/>
</dbReference>
<feature type="domain" description="Myb-like" evidence="11">
    <location>
        <begin position="67"/>
        <end position="114"/>
    </location>
</feature>
<accession>A0A3Q2P7J5</accession>
<evidence type="ECO:0000313" key="14">
    <source>
        <dbReference type="Ensembl" id="ENSFHEP00000007770.1"/>
    </source>
</evidence>
<feature type="domain" description="SANT" evidence="13">
    <location>
        <begin position="65"/>
        <end position="118"/>
    </location>
</feature>
<comment type="subcellular location">
    <subcellularLocation>
        <location evidence="1 8">Nucleus</location>
    </subcellularLocation>
</comment>
<dbReference type="FunFam" id="1.10.10.60:FF:000170">
    <property type="entry name" value="Transcriptional adapter"/>
    <property type="match status" value="1"/>
</dbReference>
<feature type="compositionally biased region" description="Basic and acidic residues" evidence="10">
    <location>
        <begin position="234"/>
        <end position="254"/>
    </location>
</feature>
<dbReference type="Gene3D" id="1.10.10.10">
    <property type="entry name" value="Winged helix-like DNA-binding domain superfamily/Winged helix DNA-binding domain"/>
    <property type="match status" value="1"/>
</dbReference>
<dbReference type="Gene3D" id="1.10.10.60">
    <property type="entry name" value="Homeodomain-like"/>
    <property type="match status" value="1"/>
</dbReference>
<evidence type="ECO:0000256" key="8">
    <source>
        <dbReference type="PIRNR" id="PIRNR025024"/>
    </source>
</evidence>
<dbReference type="PANTHER" id="PTHR12374">
    <property type="entry name" value="TRANSCRIPTIONAL ADAPTOR 2 ADA2 -RELATED"/>
    <property type="match status" value="1"/>
</dbReference>
<dbReference type="Pfam" id="PF22941">
    <property type="entry name" value="TADA2A-like_3rd"/>
    <property type="match status" value="1"/>
</dbReference>
<dbReference type="InterPro" id="IPR000433">
    <property type="entry name" value="Znf_ZZ"/>
</dbReference>
<keyword evidence="6 8" id="KW-0804">Transcription</keyword>
<dbReference type="PROSITE" id="PS51293">
    <property type="entry name" value="SANT"/>
    <property type="match status" value="1"/>
</dbReference>
<dbReference type="InterPro" id="IPR036388">
    <property type="entry name" value="WH-like_DNA-bd_sf"/>
</dbReference>
<dbReference type="InterPro" id="IPR056267">
    <property type="entry name" value="Ada2b_C"/>
</dbReference>
<dbReference type="InterPro" id="IPR055141">
    <property type="entry name" value="TADA2A_B-like_dom"/>
</dbReference>
<reference evidence="14" key="1">
    <citation type="submission" date="2025-08" db="UniProtKB">
        <authorList>
            <consortium name="Ensembl"/>
        </authorList>
    </citation>
    <scope>IDENTIFICATION</scope>
</reference>
<evidence type="ECO:0000256" key="5">
    <source>
        <dbReference type="ARBA" id="ARBA00023015"/>
    </source>
</evidence>
<dbReference type="InterPro" id="IPR041983">
    <property type="entry name" value="ADA2-like_ZZ"/>
</dbReference>
<evidence type="ECO:0000256" key="6">
    <source>
        <dbReference type="ARBA" id="ARBA00023163"/>
    </source>
</evidence>
<dbReference type="CDD" id="cd02335">
    <property type="entry name" value="ZZ_ADA2"/>
    <property type="match status" value="1"/>
</dbReference>
<evidence type="ECO:0000256" key="7">
    <source>
        <dbReference type="ARBA" id="ARBA00023242"/>
    </source>
</evidence>
<evidence type="ECO:0000259" key="12">
    <source>
        <dbReference type="PROSITE" id="PS50135"/>
    </source>
</evidence>